<keyword evidence="2" id="KW-1185">Reference proteome</keyword>
<proteinExistence type="predicted"/>
<reference evidence="1" key="1">
    <citation type="journal article" date="2021" name="Nat. Commun.">
        <title>Genetic determinants of endophytism in the Arabidopsis root mycobiome.</title>
        <authorList>
            <person name="Mesny F."/>
            <person name="Miyauchi S."/>
            <person name="Thiergart T."/>
            <person name="Pickel B."/>
            <person name="Atanasova L."/>
            <person name="Karlsson M."/>
            <person name="Huettel B."/>
            <person name="Barry K.W."/>
            <person name="Haridas S."/>
            <person name="Chen C."/>
            <person name="Bauer D."/>
            <person name="Andreopoulos W."/>
            <person name="Pangilinan J."/>
            <person name="LaButti K."/>
            <person name="Riley R."/>
            <person name="Lipzen A."/>
            <person name="Clum A."/>
            <person name="Drula E."/>
            <person name="Henrissat B."/>
            <person name="Kohler A."/>
            <person name="Grigoriev I.V."/>
            <person name="Martin F.M."/>
            <person name="Hacquard S."/>
        </authorList>
    </citation>
    <scope>NUCLEOTIDE SEQUENCE</scope>
    <source>
        <strain evidence="1">MPI-CAGE-CH-0243</strain>
    </source>
</reference>
<dbReference type="EMBL" id="JAGMWT010000005">
    <property type="protein sequence ID" value="KAH7128291.1"/>
    <property type="molecule type" value="Genomic_DNA"/>
</dbReference>
<evidence type="ECO:0000313" key="1">
    <source>
        <dbReference type="EMBL" id="KAH7128291.1"/>
    </source>
</evidence>
<dbReference type="Proteomes" id="UP000700596">
    <property type="component" value="Unassembled WGS sequence"/>
</dbReference>
<evidence type="ECO:0000313" key="2">
    <source>
        <dbReference type="Proteomes" id="UP000700596"/>
    </source>
</evidence>
<protein>
    <submittedName>
        <fullName evidence="1">Uncharacterized protein</fullName>
    </submittedName>
</protein>
<name>A0A9P9E1I2_9PLEO</name>
<dbReference type="OrthoDB" id="3754500at2759"/>
<dbReference type="AlphaFoldDB" id="A0A9P9E1I2"/>
<organism evidence="1 2">
    <name type="scientific">Dendryphion nanum</name>
    <dbReference type="NCBI Taxonomy" id="256645"/>
    <lineage>
        <taxon>Eukaryota</taxon>
        <taxon>Fungi</taxon>
        <taxon>Dikarya</taxon>
        <taxon>Ascomycota</taxon>
        <taxon>Pezizomycotina</taxon>
        <taxon>Dothideomycetes</taxon>
        <taxon>Pleosporomycetidae</taxon>
        <taxon>Pleosporales</taxon>
        <taxon>Torulaceae</taxon>
        <taxon>Dendryphion</taxon>
    </lineage>
</organism>
<comment type="caution">
    <text evidence="1">The sequence shown here is derived from an EMBL/GenBank/DDBJ whole genome shotgun (WGS) entry which is preliminary data.</text>
</comment>
<sequence>MAKNLLPICDPSQLKHRGLLPTKFVSSPERLLRAVKDTPGDGNVHVEMRHNVYYISSDEEVDVKAIFLRCR</sequence>
<gene>
    <name evidence="1" type="ORF">B0J11DRAFT_578518</name>
</gene>
<accession>A0A9P9E1I2</accession>